<dbReference type="InterPro" id="IPR011035">
    <property type="entry name" value="Ribosomal_bL25/Gln-tRNA_synth"/>
</dbReference>
<feature type="domain" description="Large ribosomal subunit protein bL25 beta" evidence="8">
    <location>
        <begin position="100"/>
        <end position="182"/>
    </location>
</feature>
<dbReference type="CDD" id="cd00495">
    <property type="entry name" value="Ribosomal_L25_TL5_CTC"/>
    <property type="match status" value="1"/>
</dbReference>
<dbReference type="GO" id="GO:0006412">
    <property type="term" value="P:translation"/>
    <property type="evidence" value="ECO:0007669"/>
    <property type="project" value="UniProtKB-UniRule"/>
</dbReference>
<dbReference type="Pfam" id="PF01386">
    <property type="entry name" value="Ribosomal_L25p"/>
    <property type="match status" value="1"/>
</dbReference>
<dbReference type="AlphaFoldDB" id="A0A919Y103"/>
<dbReference type="Proteomes" id="UP000678895">
    <property type="component" value="Unassembled WGS sequence"/>
</dbReference>
<evidence type="ECO:0000259" key="7">
    <source>
        <dbReference type="Pfam" id="PF01386"/>
    </source>
</evidence>
<evidence type="ECO:0000256" key="2">
    <source>
        <dbReference type="ARBA" id="ARBA00022884"/>
    </source>
</evidence>
<name>A0A919Y103_9BACL</name>
<accession>A0A919Y103</accession>
<dbReference type="Pfam" id="PF14693">
    <property type="entry name" value="Ribosomal_TL5_C"/>
    <property type="match status" value="1"/>
</dbReference>
<comment type="subunit">
    <text evidence="5">Part of the 50S ribosomal subunit; part of the 5S rRNA/L5/L18/L25 subcomplex. Contacts the 5S rRNA. Binds to the 5S rRNA independently of L5 and L18.</text>
</comment>
<evidence type="ECO:0000256" key="1">
    <source>
        <dbReference type="ARBA" id="ARBA00022730"/>
    </source>
</evidence>
<dbReference type="HAMAP" id="MF_01334">
    <property type="entry name" value="Ribosomal_bL25_CTC"/>
    <property type="match status" value="1"/>
</dbReference>
<dbReference type="InterPro" id="IPR029751">
    <property type="entry name" value="Ribosomal_L25_dom"/>
</dbReference>
<keyword evidence="2 5" id="KW-0694">RNA-binding</keyword>
<dbReference type="InterPro" id="IPR020056">
    <property type="entry name" value="Rbsml_bL25/Gln-tRNA_synth_N"/>
</dbReference>
<evidence type="ECO:0000256" key="5">
    <source>
        <dbReference type="HAMAP-Rule" id="MF_01334"/>
    </source>
</evidence>
<dbReference type="GO" id="GO:0008097">
    <property type="term" value="F:5S rRNA binding"/>
    <property type="evidence" value="ECO:0007669"/>
    <property type="project" value="InterPro"/>
</dbReference>
<dbReference type="InterPro" id="IPR020057">
    <property type="entry name" value="Ribosomal_bL25_b-dom"/>
</dbReference>
<feature type="domain" description="Large ribosomal subunit protein bL25 L25" evidence="7">
    <location>
        <begin position="7"/>
        <end position="91"/>
    </location>
</feature>
<comment type="caution">
    <text evidence="9">The sequence shown here is derived from an EMBL/GenBank/DDBJ whole genome shotgun (WGS) entry which is preliminary data.</text>
</comment>
<evidence type="ECO:0000313" key="9">
    <source>
        <dbReference type="EMBL" id="GIO40263.1"/>
    </source>
</evidence>
<dbReference type="PANTHER" id="PTHR33284">
    <property type="entry name" value="RIBOSOMAL PROTEIN L25/GLN-TRNA SYNTHETASE, ANTI-CODON-BINDING DOMAIN-CONTAINING PROTEIN"/>
    <property type="match status" value="1"/>
</dbReference>
<feature type="region of interest" description="Disordered" evidence="6">
    <location>
        <begin position="190"/>
        <end position="209"/>
    </location>
</feature>
<proteinExistence type="inferred from homology"/>
<evidence type="ECO:0000256" key="3">
    <source>
        <dbReference type="ARBA" id="ARBA00022980"/>
    </source>
</evidence>
<comment type="function">
    <text evidence="5">This is one of the proteins that binds to the 5S RNA in the ribosome where it forms part of the central protuberance.</text>
</comment>
<keyword evidence="4 5" id="KW-0687">Ribonucleoprotein</keyword>
<reference evidence="9" key="1">
    <citation type="submission" date="2021-03" db="EMBL/GenBank/DDBJ databases">
        <title>Antimicrobial resistance genes in bacteria isolated from Japanese honey, and their potential for conferring macrolide and lincosamide resistance in the American foulbrood pathogen Paenibacillus larvae.</title>
        <authorList>
            <person name="Okamoto M."/>
            <person name="Kumagai M."/>
            <person name="Kanamori H."/>
            <person name="Takamatsu D."/>
        </authorList>
    </citation>
    <scope>NUCLEOTIDE SEQUENCE</scope>
    <source>
        <strain evidence="9">J41TS4</strain>
    </source>
</reference>
<dbReference type="Gene3D" id="2.40.240.10">
    <property type="entry name" value="Ribosomal Protein L25, Chain P"/>
    <property type="match status" value="1"/>
</dbReference>
<comment type="similarity">
    <text evidence="5">Belongs to the bacterial ribosomal protein bL25 family. CTC subfamily.</text>
</comment>
<dbReference type="Gene3D" id="2.170.120.20">
    <property type="entry name" value="Ribosomal protein L25, beta domain"/>
    <property type="match status" value="1"/>
</dbReference>
<gene>
    <name evidence="9" type="primary">rplY_1</name>
    <name evidence="5" type="synonym">ctc</name>
    <name evidence="5" type="synonym">rplY</name>
    <name evidence="9" type="ORF">J41TS4_00210</name>
</gene>
<organism evidence="9 10">
    <name type="scientific">Paenibacillus apis</name>
    <dbReference type="NCBI Taxonomy" id="1792174"/>
    <lineage>
        <taxon>Bacteria</taxon>
        <taxon>Bacillati</taxon>
        <taxon>Bacillota</taxon>
        <taxon>Bacilli</taxon>
        <taxon>Bacillales</taxon>
        <taxon>Paenibacillaceae</taxon>
        <taxon>Paenibacillus</taxon>
    </lineage>
</organism>
<dbReference type="InterPro" id="IPR020930">
    <property type="entry name" value="Ribosomal_uL5_bac-type"/>
</dbReference>
<dbReference type="GO" id="GO:0022625">
    <property type="term" value="C:cytosolic large ribosomal subunit"/>
    <property type="evidence" value="ECO:0007669"/>
    <property type="project" value="TreeGrafter"/>
</dbReference>
<dbReference type="InterPro" id="IPR001021">
    <property type="entry name" value="Ribosomal_bL25_long"/>
</dbReference>
<evidence type="ECO:0000313" key="10">
    <source>
        <dbReference type="Proteomes" id="UP000678895"/>
    </source>
</evidence>
<keyword evidence="3 5" id="KW-0689">Ribosomal protein</keyword>
<evidence type="ECO:0000256" key="6">
    <source>
        <dbReference type="SAM" id="MobiDB-lite"/>
    </source>
</evidence>
<dbReference type="NCBIfam" id="TIGR00731">
    <property type="entry name" value="bL25_bact_ctc"/>
    <property type="match status" value="1"/>
</dbReference>
<keyword evidence="1 5" id="KW-0699">rRNA-binding</keyword>
<dbReference type="InterPro" id="IPR037121">
    <property type="entry name" value="Ribosomal_bL25_C"/>
</dbReference>
<evidence type="ECO:0000259" key="8">
    <source>
        <dbReference type="Pfam" id="PF14693"/>
    </source>
</evidence>
<evidence type="ECO:0000256" key="4">
    <source>
        <dbReference type="ARBA" id="ARBA00023274"/>
    </source>
</evidence>
<dbReference type="PANTHER" id="PTHR33284:SF1">
    <property type="entry name" value="RIBOSOMAL PROTEIN L25_GLN-TRNA SYNTHETASE, ANTI-CODON-BINDING DOMAIN-CONTAINING PROTEIN"/>
    <property type="match status" value="1"/>
</dbReference>
<dbReference type="GO" id="GO:0003735">
    <property type="term" value="F:structural constituent of ribosome"/>
    <property type="evidence" value="ECO:0007669"/>
    <property type="project" value="InterPro"/>
</dbReference>
<dbReference type="EMBL" id="BORS01000001">
    <property type="protein sequence ID" value="GIO40263.1"/>
    <property type="molecule type" value="Genomic_DNA"/>
</dbReference>
<keyword evidence="10" id="KW-1185">Reference proteome</keyword>
<protein>
    <recommendedName>
        <fullName evidence="5">Large ribosomal subunit protein bL25</fullName>
    </recommendedName>
    <alternativeName>
        <fullName evidence="5">General stress protein CTC</fullName>
    </alternativeName>
</protein>
<dbReference type="SUPFAM" id="SSF50715">
    <property type="entry name" value="Ribosomal protein L25-like"/>
    <property type="match status" value="1"/>
</dbReference>
<sequence length="209" mass="22490">MMTTSHLEAVRRQDFARSSLRELRTSGRVPAVVYGAQTESIPVHVDAKELIRVSRTGRSEFFDLKVEGGETIPVLIKDIQQRAGQVVHADFQKVLKNKPLRVKVPLQLEGTPEGTKIGGILQIQATELEVEGLPADLPAAITVDVTSLGTGDKLLAADVKLPDGITLIASPEELLASIVLPRVVDEDLLTSDEAQETGEVVAEGETPAE</sequence>